<evidence type="ECO:0000256" key="7">
    <source>
        <dbReference type="ARBA" id="ARBA00023015"/>
    </source>
</evidence>
<evidence type="ECO:0000256" key="8">
    <source>
        <dbReference type="ARBA" id="ARBA00023163"/>
    </source>
</evidence>
<keyword evidence="3 11" id="KW-0479">Metal-binding</keyword>
<accession>A0A0M3K6K4</accession>
<dbReference type="InterPro" id="IPR004600">
    <property type="entry name" value="TFIIH_Tfb4/GTF2H3"/>
</dbReference>
<keyword evidence="8 11" id="KW-0804">Transcription</keyword>
<evidence type="ECO:0000256" key="11">
    <source>
        <dbReference type="RuleBase" id="RU368090"/>
    </source>
</evidence>
<comment type="subcellular location">
    <subcellularLocation>
        <location evidence="1 11">Nucleus</location>
    </subcellularLocation>
</comment>
<dbReference type="GO" id="GO:0006289">
    <property type="term" value="P:nucleotide-excision repair"/>
    <property type="evidence" value="ECO:0007669"/>
    <property type="project" value="UniProtKB-UniRule"/>
</dbReference>
<dbReference type="InterPro" id="IPR036465">
    <property type="entry name" value="vWFA_dom_sf"/>
</dbReference>
<keyword evidence="5 11" id="KW-0863">Zinc-finger</keyword>
<evidence type="ECO:0000256" key="5">
    <source>
        <dbReference type="ARBA" id="ARBA00022771"/>
    </source>
</evidence>
<comment type="subunit">
    <text evidence="11">Part of a TFIID-containing RNA polymerase II pre-initiation complex that is composed of TBP and at least GTF2A1, GTF2A2, GTF2E1, GTF2E2, GTF2F1, GTF2H2, GTF2H3, GTF2H4, GTF2H5, GTF2B, TCEA1, ERCC2, ERCC3, TAF1, TAF2, TAF3, TAF4, TAF5, TAF6, TAF7, TAF8, TAF9, TAF10, TAF11, TAF12 and TAF13. Component of the 7-subunit TFIIH core complex composed of XPB/ERCC3, XPD/ERCC2, GTF2H1, GTF2H2, GTF2H3, GTF2H4 and GTF2H5, which is active in NER. The core complex associates with the 3-subunit CDK-activating kinase (CAK) module composed of CCNH/cyclin H, CDK7 and MNAT1 to form the 10-subunit holoenzyme (holo-TFIIH) active in transcription. Interacts with RARA; the interaction requires prior phosphorylation of RARA on 'Ser-369' which then enhances interaction of RARA with CDK7.</text>
</comment>
<proteinExistence type="inferred from homology"/>
<dbReference type="AlphaFoldDB" id="A0A0M3K6K4"/>
<name>A0A0M3K6K4_ANISI</name>
<evidence type="ECO:0000313" key="12">
    <source>
        <dbReference type="EMBL" id="VDK56621.1"/>
    </source>
</evidence>
<evidence type="ECO:0000256" key="3">
    <source>
        <dbReference type="ARBA" id="ARBA00022723"/>
    </source>
</evidence>
<keyword evidence="13" id="KW-1185">Reference proteome</keyword>
<keyword evidence="9 11" id="KW-0234">DNA repair</keyword>
<evidence type="ECO:0000256" key="2">
    <source>
        <dbReference type="ARBA" id="ARBA00005273"/>
    </source>
</evidence>
<comment type="similarity">
    <text evidence="2 11">Belongs to the TFB4 family.</text>
</comment>
<evidence type="ECO:0000313" key="13">
    <source>
        <dbReference type="Proteomes" id="UP000267096"/>
    </source>
</evidence>
<dbReference type="GO" id="GO:0006355">
    <property type="term" value="P:regulation of DNA-templated transcription"/>
    <property type="evidence" value="ECO:0007669"/>
    <property type="project" value="InterPro"/>
</dbReference>
<evidence type="ECO:0000313" key="14">
    <source>
        <dbReference type="WBParaSite" id="ASIM_0001659501-mRNA-1"/>
    </source>
</evidence>
<dbReference type="PANTHER" id="PTHR12831">
    <property type="entry name" value="TRANSCRIPTION INITIATION FACTOR IIH TFIIH , POLYPEPTIDE 3-RELATED"/>
    <property type="match status" value="1"/>
</dbReference>
<dbReference type="Gene3D" id="3.40.50.410">
    <property type="entry name" value="von Willebrand factor, type A domain"/>
    <property type="match status" value="1"/>
</dbReference>
<keyword evidence="10 11" id="KW-0539">Nucleus</keyword>
<dbReference type="Proteomes" id="UP000267096">
    <property type="component" value="Unassembled WGS sequence"/>
</dbReference>
<protein>
    <recommendedName>
        <fullName evidence="11">General transcription factor IIH subunit 3</fullName>
    </recommendedName>
    <alternativeName>
        <fullName evidence="11">General transcription factor IIH polypeptide 3</fullName>
    </alternativeName>
</protein>
<sequence>MTKTIVERLRNTLLKSSENSENTPNIKTNRFSAAVATAFCHINRFKKENDGGEGRIVIVNVGYDVSREQNSLMNIFFSAHKQNIVVSVADIGNSSPVLQQACDITAGRYFKVDKPSNLLQYLMCNALHSSENVSIFKPALDTSVDYRALCQCHAKPVLIGYVCSVCLSVQCKFNPICPMCKLVFDFFNK</sequence>
<comment type="function">
    <text evidence="11">Component of the general transcription and DNA repair factor IIH (TFIIH) core complex, which is involved in general and transcription-coupled nucleotide excision repair (NER) of damaged DNA and, when complexed to CAK, in RNA transcription by RNA polymerase II. In NER, TFIIH acts by opening DNA around the lesion to allow the excision of the damaged oligonucleotide and its replacement by a new DNA fragment. In transcription, TFIIH has an essential role in transcription initiation. When the pre-initiation complex (PIC) has been established, TFIIH is required for promoter opening and promoter escape. Phosphorylation of the C-terminal tail (CTD) of the largest subunit of RNA polymerase II by the kinase module CAK controls the initiation of transcription.</text>
</comment>
<dbReference type="Pfam" id="PF03850">
    <property type="entry name" value="Tfb4"/>
    <property type="match status" value="1"/>
</dbReference>
<evidence type="ECO:0000256" key="10">
    <source>
        <dbReference type="ARBA" id="ARBA00023242"/>
    </source>
</evidence>
<dbReference type="PANTHER" id="PTHR12831:SF0">
    <property type="entry name" value="GENERAL TRANSCRIPTION FACTOR IIH SUBUNIT 3"/>
    <property type="match status" value="1"/>
</dbReference>
<gene>
    <name evidence="12" type="ORF">ASIM_LOCUS16002</name>
</gene>
<evidence type="ECO:0000256" key="1">
    <source>
        <dbReference type="ARBA" id="ARBA00004123"/>
    </source>
</evidence>
<keyword evidence="6 11" id="KW-0862">Zinc</keyword>
<keyword evidence="7 11" id="KW-0805">Transcription regulation</keyword>
<reference evidence="12 13" key="2">
    <citation type="submission" date="2018-11" db="EMBL/GenBank/DDBJ databases">
        <authorList>
            <consortium name="Pathogen Informatics"/>
        </authorList>
    </citation>
    <scope>NUCLEOTIDE SEQUENCE [LARGE SCALE GENOMIC DNA]</scope>
</reference>
<reference evidence="14" key="1">
    <citation type="submission" date="2017-02" db="UniProtKB">
        <authorList>
            <consortium name="WormBaseParasite"/>
        </authorList>
    </citation>
    <scope>IDENTIFICATION</scope>
</reference>
<organism evidence="14">
    <name type="scientific">Anisakis simplex</name>
    <name type="common">Herring worm</name>
    <dbReference type="NCBI Taxonomy" id="6269"/>
    <lineage>
        <taxon>Eukaryota</taxon>
        <taxon>Metazoa</taxon>
        <taxon>Ecdysozoa</taxon>
        <taxon>Nematoda</taxon>
        <taxon>Chromadorea</taxon>
        <taxon>Rhabditida</taxon>
        <taxon>Spirurina</taxon>
        <taxon>Ascaridomorpha</taxon>
        <taxon>Ascaridoidea</taxon>
        <taxon>Anisakidae</taxon>
        <taxon>Anisakis</taxon>
        <taxon>Anisakis simplex complex</taxon>
    </lineage>
</organism>
<keyword evidence="4 11" id="KW-0227">DNA damage</keyword>
<dbReference type="EMBL" id="UYRR01032728">
    <property type="protein sequence ID" value="VDK56621.1"/>
    <property type="molecule type" value="Genomic_DNA"/>
</dbReference>
<dbReference type="GO" id="GO:0005675">
    <property type="term" value="C:transcription factor TFIIH holo complex"/>
    <property type="evidence" value="ECO:0007669"/>
    <property type="project" value="UniProtKB-UniRule"/>
</dbReference>
<evidence type="ECO:0000256" key="6">
    <source>
        <dbReference type="ARBA" id="ARBA00022833"/>
    </source>
</evidence>
<dbReference type="WBParaSite" id="ASIM_0001659501-mRNA-1">
    <property type="protein sequence ID" value="ASIM_0001659501-mRNA-1"/>
    <property type="gene ID" value="ASIM_0001659501"/>
</dbReference>
<dbReference type="GO" id="GO:0008270">
    <property type="term" value="F:zinc ion binding"/>
    <property type="evidence" value="ECO:0007669"/>
    <property type="project" value="UniProtKB-KW"/>
</dbReference>
<evidence type="ECO:0000256" key="9">
    <source>
        <dbReference type="ARBA" id="ARBA00023204"/>
    </source>
</evidence>
<dbReference type="GO" id="GO:0000439">
    <property type="term" value="C:transcription factor TFIIH core complex"/>
    <property type="evidence" value="ECO:0007669"/>
    <property type="project" value="UniProtKB-UniRule"/>
</dbReference>
<evidence type="ECO:0000256" key="4">
    <source>
        <dbReference type="ARBA" id="ARBA00022763"/>
    </source>
</evidence>
<dbReference type="OrthoDB" id="17307at2759"/>